<dbReference type="GO" id="GO:0005886">
    <property type="term" value="C:plasma membrane"/>
    <property type="evidence" value="ECO:0007669"/>
    <property type="project" value="UniProtKB-SubCell"/>
</dbReference>
<feature type="transmembrane region" description="Helical" evidence="7">
    <location>
        <begin position="77"/>
        <end position="94"/>
    </location>
</feature>
<evidence type="ECO:0000256" key="7">
    <source>
        <dbReference type="SAM" id="Phobius"/>
    </source>
</evidence>
<dbReference type="Proteomes" id="UP000642070">
    <property type="component" value="Unassembled WGS sequence"/>
</dbReference>
<keyword evidence="4 7" id="KW-0812">Transmembrane</keyword>
<evidence type="ECO:0000256" key="6">
    <source>
        <dbReference type="ARBA" id="ARBA00023136"/>
    </source>
</evidence>
<protein>
    <submittedName>
        <fullName evidence="8">MFS transporter</fullName>
    </submittedName>
</protein>
<dbReference type="PANTHER" id="PTHR23513">
    <property type="entry name" value="INTEGRAL MEMBRANE EFFLUX PROTEIN-RELATED"/>
    <property type="match status" value="1"/>
</dbReference>
<reference evidence="8" key="2">
    <citation type="submission" date="2020-09" db="EMBL/GenBank/DDBJ databases">
        <authorList>
            <person name="Sun Q."/>
            <person name="Ohkuma M."/>
        </authorList>
    </citation>
    <scope>NUCLEOTIDE SEQUENCE</scope>
    <source>
        <strain evidence="8">JCM 19831</strain>
    </source>
</reference>
<feature type="transmembrane region" description="Helical" evidence="7">
    <location>
        <begin position="307"/>
        <end position="333"/>
    </location>
</feature>
<dbReference type="Pfam" id="PF05977">
    <property type="entry name" value="MFS_3"/>
    <property type="match status" value="1"/>
</dbReference>
<organism evidence="8 9">
    <name type="scientific">Dactylosporangium sucinum</name>
    <dbReference type="NCBI Taxonomy" id="1424081"/>
    <lineage>
        <taxon>Bacteria</taxon>
        <taxon>Bacillati</taxon>
        <taxon>Actinomycetota</taxon>
        <taxon>Actinomycetes</taxon>
        <taxon>Micromonosporales</taxon>
        <taxon>Micromonosporaceae</taxon>
        <taxon>Dactylosporangium</taxon>
    </lineage>
</organism>
<evidence type="ECO:0000256" key="5">
    <source>
        <dbReference type="ARBA" id="ARBA00022989"/>
    </source>
</evidence>
<proteinExistence type="predicted"/>
<feature type="transmembrane region" description="Helical" evidence="7">
    <location>
        <begin position="164"/>
        <end position="185"/>
    </location>
</feature>
<keyword evidence="3" id="KW-1003">Cell membrane</keyword>
<feature type="transmembrane region" description="Helical" evidence="7">
    <location>
        <begin position="253"/>
        <end position="274"/>
    </location>
</feature>
<keyword evidence="9" id="KW-1185">Reference proteome</keyword>
<feature type="transmembrane region" description="Helical" evidence="7">
    <location>
        <begin position="373"/>
        <end position="395"/>
    </location>
</feature>
<evidence type="ECO:0000313" key="8">
    <source>
        <dbReference type="EMBL" id="GGM29336.1"/>
    </source>
</evidence>
<dbReference type="InterPro" id="IPR010290">
    <property type="entry name" value="TM_effector"/>
</dbReference>
<evidence type="ECO:0000256" key="2">
    <source>
        <dbReference type="ARBA" id="ARBA00022448"/>
    </source>
</evidence>
<feature type="transmembrane region" description="Helical" evidence="7">
    <location>
        <begin position="42"/>
        <end position="65"/>
    </location>
</feature>
<dbReference type="InterPro" id="IPR036259">
    <property type="entry name" value="MFS_trans_sf"/>
</dbReference>
<dbReference type="SUPFAM" id="SSF103473">
    <property type="entry name" value="MFS general substrate transporter"/>
    <property type="match status" value="1"/>
</dbReference>
<keyword evidence="5 7" id="KW-1133">Transmembrane helix</keyword>
<dbReference type="RefSeq" id="WP_190250738.1">
    <property type="nucleotide sequence ID" value="NZ_BMPI01000014.1"/>
</dbReference>
<dbReference type="CDD" id="cd06173">
    <property type="entry name" value="MFS_MefA_like"/>
    <property type="match status" value="1"/>
</dbReference>
<evidence type="ECO:0000313" key="9">
    <source>
        <dbReference type="Proteomes" id="UP000642070"/>
    </source>
</evidence>
<dbReference type="PANTHER" id="PTHR23513:SF6">
    <property type="entry name" value="MAJOR FACILITATOR SUPERFAMILY ASSOCIATED DOMAIN-CONTAINING PROTEIN"/>
    <property type="match status" value="1"/>
</dbReference>
<keyword evidence="6 7" id="KW-0472">Membrane</keyword>
<sequence length="419" mass="43288">MRLLVARTGFGWLLAAGLVSLTGDWVMRVGLTYVVYELTGSTLASATALMASLVPQLVFGSLAGVYADRWDRRRTMVVTNLLLAAGLLPLLAVHDRHQVWIVYLVTAAQSALSQFFIAAEAAVIPQLVPAESLVAANALNGQARDVARLAGAALGGLTAALGGLPLLAVVDIASFTLAAALLLRLRTPARDHERGTRPHVLRDWADGARVAAASPALRVVLLFVVITGVGEAVMGSLMAPFVRDVLHADATRYGIIVAVQAGGGIAGGLVAAAVGHRWPPRRIAGWGAVAFGVVDLALFLYPLVVDAWWPAAVIILLAGLPGALAIAGLLTVFQRHTTDAYRGRVFGAANALQAGAMLAGATGAGLLGDRLGIVPVIAVQGAGYCLAGAIVLVLLRPGKEPAAGVTSTVDTRPHVRPMS</sequence>
<comment type="caution">
    <text evidence="8">The sequence shown here is derived from an EMBL/GenBank/DDBJ whole genome shotgun (WGS) entry which is preliminary data.</text>
</comment>
<comment type="subcellular location">
    <subcellularLocation>
        <location evidence="1">Cell membrane</location>
        <topology evidence="1">Multi-pass membrane protein</topology>
    </subcellularLocation>
</comment>
<name>A0A917TMR1_9ACTN</name>
<feature type="transmembrane region" description="Helical" evidence="7">
    <location>
        <begin position="345"/>
        <end position="367"/>
    </location>
</feature>
<gene>
    <name evidence="8" type="ORF">GCM10007977_033280</name>
</gene>
<reference evidence="8" key="1">
    <citation type="journal article" date="2014" name="Int. J. Syst. Evol. Microbiol.">
        <title>Complete genome sequence of Corynebacterium casei LMG S-19264T (=DSM 44701T), isolated from a smear-ripened cheese.</title>
        <authorList>
            <consortium name="US DOE Joint Genome Institute (JGI-PGF)"/>
            <person name="Walter F."/>
            <person name="Albersmeier A."/>
            <person name="Kalinowski J."/>
            <person name="Ruckert C."/>
        </authorList>
    </citation>
    <scope>NUCLEOTIDE SEQUENCE</scope>
    <source>
        <strain evidence="8">JCM 19831</strain>
    </source>
</reference>
<feature type="transmembrane region" description="Helical" evidence="7">
    <location>
        <begin position="283"/>
        <end position="301"/>
    </location>
</feature>
<feature type="transmembrane region" description="Helical" evidence="7">
    <location>
        <begin position="12"/>
        <end position="36"/>
    </location>
</feature>
<dbReference type="AlphaFoldDB" id="A0A917TMR1"/>
<keyword evidence="2" id="KW-0813">Transport</keyword>
<feature type="transmembrane region" description="Helical" evidence="7">
    <location>
        <begin position="219"/>
        <end position="241"/>
    </location>
</feature>
<dbReference type="Gene3D" id="1.20.1250.20">
    <property type="entry name" value="MFS general substrate transporter like domains"/>
    <property type="match status" value="1"/>
</dbReference>
<accession>A0A917TMR1</accession>
<evidence type="ECO:0000256" key="4">
    <source>
        <dbReference type="ARBA" id="ARBA00022692"/>
    </source>
</evidence>
<evidence type="ECO:0000256" key="3">
    <source>
        <dbReference type="ARBA" id="ARBA00022475"/>
    </source>
</evidence>
<dbReference type="EMBL" id="BMPI01000014">
    <property type="protein sequence ID" value="GGM29336.1"/>
    <property type="molecule type" value="Genomic_DNA"/>
</dbReference>
<evidence type="ECO:0000256" key="1">
    <source>
        <dbReference type="ARBA" id="ARBA00004651"/>
    </source>
</evidence>